<evidence type="ECO:0000256" key="2">
    <source>
        <dbReference type="ARBA" id="ARBA00022827"/>
    </source>
</evidence>
<feature type="domain" description="Cryptochrome/DNA photolyase FAD-binding" evidence="4">
    <location>
        <begin position="116"/>
        <end position="240"/>
    </location>
</feature>
<dbReference type="AlphaFoldDB" id="A0A1Z4N8J7"/>
<feature type="binding site" evidence="3">
    <location>
        <begin position="216"/>
        <end position="218"/>
    </location>
    <ligand>
        <name>FAD</name>
        <dbReference type="ChEBI" id="CHEBI:57692"/>
    </ligand>
</feature>
<evidence type="ECO:0000256" key="3">
    <source>
        <dbReference type="PIRSR" id="PIRSR602081-1"/>
    </source>
</evidence>
<feature type="binding site" evidence="3">
    <location>
        <position position="70"/>
    </location>
    <ligand>
        <name>FAD</name>
        <dbReference type="ChEBI" id="CHEBI:57692"/>
    </ligand>
</feature>
<protein>
    <submittedName>
        <fullName evidence="5">Deoxyribodipyrimidine photolyase-like protein</fullName>
    </submittedName>
</protein>
<dbReference type="Proteomes" id="UP000218785">
    <property type="component" value="Chromosome"/>
</dbReference>
<dbReference type="GO" id="GO:0003677">
    <property type="term" value="F:DNA binding"/>
    <property type="evidence" value="ECO:0007669"/>
    <property type="project" value="TreeGrafter"/>
</dbReference>
<gene>
    <name evidence="5" type="ORF">NIES37_59790</name>
</gene>
<evidence type="ECO:0000259" key="4">
    <source>
        <dbReference type="Pfam" id="PF03441"/>
    </source>
</evidence>
<organism evidence="5 6">
    <name type="scientific">Tolypothrix tenuis PCC 7101</name>
    <dbReference type="NCBI Taxonomy" id="231146"/>
    <lineage>
        <taxon>Bacteria</taxon>
        <taxon>Bacillati</taxon>
        <taxon>Cyanobacteriota</taxon>
        <taxon>Cyanophyceae</taxon>
        <taxon>Nostocales</taxon>
        <taxon>Tolypothrichaceae</taxon>
        <taxon>Tolypothrix</taxon>
    </lineage>
</organism>
<dbReference type="GO" id="GO:0005737">
    <property type="term" value="C:cytoplasm"/>
    <property type="evidence" value="ECO:0007669"/>
    <property type="project" value="TreeGrafter"/>
</dbReference>
<proteinExistence type="predicted"/>
<dbReference type="InterPro" id="IPR005101">
    <property type="entry name" value="Cryptochr/Photolyase_FAD-bd"/>
</dbReference>
<keyword evidence="1 3" id="KW-0285">Flavoprotein</keyword>
<dbReference type="Gene3D" id="1.25.40.80">
    <property type="match status" value="1"/>
</dbReference>
<dbReference type="GO" id="GO:0071949">
    <property type="term" value="F:FAD binding"/>
    <property type="evidence" value="ECO:0007669"/>
    <property type="project" value="TreeGrafter"/>
</dbReference>
<sequence length="298" mass="35116">MPHYRFPITKGQNYQLIGKMRREFSHRDELIAYLRQEFPKAAERDDSISEIVGGRKAAEQALAKVDPVTYAKTRNFLTGAVTKLSPYIRYGVLSLREIRDYVQEQIQNPEDAAKLINELGWRDYWQKLYAKLGNGIWEDQEAYKTGYTVKNYAPDLPQDIQTGSTGLVCIDTFSQNLREIGYLHNHARMWLAAYIVHWRRIRWQAGAKWFLQHLLDGDPASNNMSWQWVASTFSQKPYYFNRENLERYTNGVYCRQCPLYGHCDFEGSYEELEQRLFPQGEFNKQPNSQSWQRGKKKR</sequence>
<dbReference type="KEGG" id="ttq:NIES37_59790"/>
<dbReference type="EMBL" id="AP018248">
    <property type="protein sequence ID" value="BAZ01972.1"/>
    <property type="molecule type" value="Genomic_DNA"/>
</dbReference>
<dbReference type="GO" id="GO:0043153">
    <property type="term" value="P:entrainment of circadian clock by photoperiod"/>
    <property type="evidence" value="ECO:0007669"/>
    <property type="project" value="TreeGrafter"/>
</dbReference>
<comment type="cofactor">
    <cofactor evidence="3">
        <name>FAD</name>
        <dbReference type="ChEBI" id="CHEBI:57692"/>
    </cofactor>
    <text evidence="3">Binds 1 FAD per subunit.</text>
</comment>
<dbReference type="SUPFAM" id="SSF48173">
    <property type="entry name" value="Cryptochrome/photolyase FAD-binding domain"/>
    <property type="match status" value="1"/>
</dbReference>
<keyword evidence="6" id="KW-1185">Reference proteome</keyword>
<dbReference type="GO" id="GO:0032922">
    <property type="term" value="P:circadian regulation of gene expression"/>
    <property type="evidence" value="ECO:0007669"/>
    <property type="project" value="TreeGrafter"/>
</dbReference>
<dbReference type="InterPro" id="IPR036134">
    <property type="entry name" value="Crypto/Photolyase_FAD-like_sf"/>
</dbReference>
<accession>A0A1Z4N8J7</accession>
<evidence type="ECO:0000256" key="1">
    <source>
        <dbReference type="ARBA" id="ARBA00022630"/>
    </source>
</evidence>
<keyword evidence="5" id="KW-0456">Lyase</keyword>
<dbReference type="PANTHER" id="PTHR11455">
    <property type="entry name" value="CRYPTOCHROME"/>
    <property type="match status" value="1"/>
</dbReference>
<dbReference type="Pfam" id="PF03441">
    <property type="entry name" value="FAD_binding_7"/>
    <property type="match status" value="1"/>
</dbReference>
<dbReference type="Gene3D" id="1.10.579.10">
    <property type="entry name" value="DNA Cyclobutane Dipyrimidine Photolyase, subunit A, domain 3"/>
    <property type="match status" value="1"/>
</dbReference>
<evidence type="ECO:0000313" key="6">
    <source>
        <dbReference type="Proteomes" id="UP000218785"/>
    </source>
</evidence>
<keyword evidence="2 3" id="KW-0274">FAD</keyword>
<name>A0A1Z4N8J7_9CYAN</name>
<dbReference type="PANTHER" id="PTHR11455:SF18">
    <property type="entry name" value="SI:CH1073-390K14.1"/>
    <property type="match status" value="1"/>
</dbReference>
<evidence type="ECO:0000313" key="5">
    <source>
        <dbReference type="EMBL" id="BAZ01972.1"/>
    </source>
</evidence>
<dbReference type="GO" id="GO:0003904">
    <property type="term" value="F:deoxyribodipyrimidine photo-lyase activity"/>
    <property type="evidence" value="ECO:0007669"/>
    <property type="project" value="TreeGrafter"/>
</dbReference>
<reference evidence="5 6" key="1">
    <citation type="submission" date="2017-06" db="EMBL/GenBank/DDBJ databases">
        <title>Genome sequencing of cyanobaciteial culture collection at National Institute for Environmental Studies (NIES).</title>
        <authorList>
            <person name="Hirose Y."/>
            <person name="Shimura Y."/>
            <person name="Fujisawa T."/>
            <person name="Nakamura Y."/>
            <person name="Kawachi M."/>
        </authorList>
    </citation>
    <scope>NUCLEOTIDE SEQUENCE [LARGE SCALE GENOMIC DNA]</scope>
    <source>
        <strain evidence="5 6">NIES-37</strain>
    </source>
</reference>
<dbReference type="InterPro" id="IPR002081">
    <property type="entry name" value="Cryptochrome/DNA_photolyase_1"/>
</dbReference>